<sequence length="161" mass="17430">MTRRGRVGVSRTTAPSEATRTTQSRTTAAPPSPPSARQPAELSVAAVQAAGTVVPAAGVARRSLSALRRRPVARVRVRLVPRKIVLTVLPLAFLFLAFGGEGKHEHKHRIPSTVHSEQSDGRSCGRTRISLNLCEVSKSKFWRPRIATGIAPLTMNIDCQH</sequence>
<evidence type="ECO:0000256" key="1">
    <source>
        <dbReference type="SAM" id="MobiDB-lite"/>
    </source>
</evidence>
<dbReference type="EMBL" id="JAGDFM010000334">
    <property type="protein sequence ID" value="KAG7379701.1"/>
    <property type="molecule type" value="Genomic_DNA"/>
</dbReference>
<accession>A0A8T1VF40</accession>
<keyword evidence="4" id="KW-1185">Reference proteome</keyword>
<feature type="region of interest" description="Disordered" evidence="1">
    <location>
        <begin position="1"/>
        <end position="40"/>
    </location>
</feature>
<reference evidence="3" key="1">
    <citation type="submission" date="2021-02" db="EMBL/GenBank/DDBJ databases">
        <authorList>
            <person name="Palmer J.M."/>
        </authorList>
    </citation>
    <scope>NUCLEOTIDE SEQUENCE</scope>
    <source>
        <strain evidence="3">SCRP734</strain>
    </source>
</reference>
<protein>
    <submittedName>
        <fullName evidence="3">Uncharacterized protein</fullName>
    </submittedName>
</protein>
<name>A0A8T1VF40_9STRA</name>
<proteinExistence type="predicted"/>
<comment type="caution">
    <text evidence="3">The sequence shown here is derived from an EMBL/GenBank/DDBJ whole genome shotgun (WGS) entry which is preliminary data.</text>
</comment>
<keyword evidence="2" id="KW-1133">Transmembrane helix</keyword>
<organism evidence="3 4">
    <name type="scientific">Phytophthora pseudosyringae</name>
    <dbReference type="NCBI Taxonomy" id="221518"/>
    <lineage>
        <taxon>Eukaryota</taxon>
        <taxon>Sar</taxon>
        <taxon>Stramenopiles</taxon>
        <taxon>Oomycota</taxon>
        <taxon>Peronosporomycetes</taxon>
        <taxon>Peronosporales</taxon>
        <taxon>Peronosporaceae</taxon>
        <taxon>Phytophthora</taxon>
    </lineage>
</organism>
<feature type="transmembrane region" description="Helical" evidence="2">
    <location>
        <begin position="80"/>
        <end position="100"/>
    </location>
</feature>
<dbReference type="AlphaFoldDB" id="A0A8T1VF40"/>
<evidence type="ECO:0000313" key="4">
    <source>
        <dbReference type="Proteomes" id="UP000694044"/>
    </source>
</evidence>
<keyword evidence="2" id="KW-0812">Transmembrane</keyword>
<feature type="compositionally biased region" description="Low complexity" evidence="1">
    <location>
        <begin position="7"/>
        <end position="29"/>
    </location>
</feature>
<evidence type="ECO:0000313" key="3">
    <source>
        <dbReference type="EMBL" id="KAG7379701.1"/>
    </source>
</evidence>
<gene>
    <name evidence="3" type="ORF">PHYPSEUDO_008267</name>
</gene>
<dbReference type="Proteomes" id="UP000694044">
    <property type="component" value="Unassembled WGS sequence"/>
</dbReference>
<evidence type="ECO:0000256" key="2">
    <source>
        <dbReference type="SAM" id="Phobius"/>
    </source>
</evidence>
<keyword evidence="2" id="KW-0472">Membrane</keyword>